<keyword evidence="8" id="KW-1185">Reference proteome</keyword>
<dbReference type="PRINTS" id="PR00320">
    <property type="entry name" value="GPROTEINBRPT"/>
</dbReference>
<dbReference type="PROSITE" id="PS50294">
    <property type="entry name" value="WD_REPEATS_REGION"/>
    <property type="match status" value="7"/>
</dbReference>
<feature type="repeat" description="WD" evidence="5">
    <location>
        <begin position="143"/>
        <end position="185"/>
    </location>
</feature>
<feature type="repeat" description="WD" evidence="5">
    <location>
        <begin position="228"/>
        <end position="266"/>
    </location>
</feature>
<dbReference type="Proteomes" id="UP000800092">
    <property type="component" value="Unassembled WGS sequence"/>
</dbReference>
<feature type="repeat" description="WD" evidence="5">
    <location>
        <begin position="276"/>
        <end position="316"/>
    </location>
</feature>
<proteinExistence type="predicted"/>
<dbReference type="InterPro" id="IPR015943">
    <property type="entry name" value="WD40/YVTN_repeat-like_dom_sf"/>
</dbReference>
<evidence type="ECO:0000256" key="1">
    <source>
        <dbReference type="ARBA" id="ARBA00004604"/>
    </source>
</evidence>
<feature type="compositionally biased region" description="Basic and acidic residues" evidence="6">
    <location>
        <begin position="14"/>
        <end position="30"/>
    </location>
</feature>
<accession>A0A6A6HHW6</accession>
<keyword evidence="4" id="KW-0539">Nucleus</keyword>
<dbReference type="EMBL" id="ML991779">
    <property type="protein sequence ID" value="KAF2237696.1"/>
    <property type="molecule type" value="Genomic_DNA"/>
</dbReference>
<evidence type="ECO:0000256" key="3">
    <source>
        <dbReference type="ARBA" id="ARBA00022737"/>
    </source>
</evidence>
<reference evidence="7" key="1">
    <citation type="journal article" date="2020" name="Stud. Mycol.">
        <title>101 Dothideomycetes genomes: a test case for predicting lifestyles and emergence of pathogens.</title>
        <authorList>
            <person name="Haridas S."/>
            <person name="Albert R."/>
            <person name="Binder M."/>
            <person name="Bloem J."/>
            <person name="Labutti K."/>
            <person name="Salamov A."/>
            <person name="Andreopoulos B."/>
            <person name="Baker S."/>
            <person name="Barry K."/>
            <person name="Bills G."/>
            <person name="Bluhm B."/>
            <person name="Cannon C."/>
            <person name="Castanera R."/>
            <person name="Culley D."/>
            <person name="Daum C."/>
            <person name="Ezra D."/>
            <person name="Gonzalez J."/>
            <person name="Henrissat B."/>
            <person name="Kuo A."/>
            <person name="Liang C."/>
            <person name="Lipzen A."/>
            <person name="Lutzoni F."/>
            <person name="Magnuson J."/>
            <person name="Mondo S."/>
            <person name="Nolan M."/>
            <person name="Ohm R."/>
            <person name="Pangilinan J."/>
            <person name="Park H.-J."/>
            <person name="Ramirez L."/>
            <person name="Alfaro M."/>
            <person name="Sun H."/>
            <person name="Tritt A."/>
            <person name="Yoshinaga Y."/>
            <person name="Zwiers L.-H."/>
            <person name="Turgeon B."/>
            <person name="Goodwin S."/>
            <person name="Spatafora J."/>
            <person name="Crous P."/>
            <person name="Grigoriev I."/>
        </authorList>
    </citation>
    <scope>NUCLEOTIDE SEQUENCE</scope>
    <source>
        <strain evidence="7">Tuck. ex Michener</strain>
    </source>
</reference>
<feature type="repeat" description="WD" evidence="5">
    <location>
        <begin position="399"/>
        <end position="440"/>
    </location>
</feature>
<dbReference type="InterPro" id="IPR020472">
    <property type="entry name" value="WD40_PAC1"/>
</dbReference>
<feature type="repeat" description="WD" evidence="5">
    <location>
        <begin position="186"/>
        <end position="218"/>
    </location>
</feature>
<evidence type="ECO:0000313" key="8">
    <source>
        <dbReference type="Proteomes" id="UP000800092"/>
    </source>
</evidence>
<evidence type="ECO:0000256" key="2">
    <source>
        <dbReference type="ARBA" id="ARBA00022574"/>
    </source>
</evidence>
<dbReference type="Gene3D" id="2.130.10.10">
    <property type="entry name" value="YVTN repeat-like/Quinoprotein amine dehydrogenase"/>
    <property type="match status" value="1"/>
</dbReference>
<keyword evidence="2 5" id="KW-0853">WD repeat</keyword>
<comment type="subcellular location">
    <subcellularLocation>
        <location evidence="1">Nucleus</location>
        <location evidence="1">Nucleolus</location>
    </subcellularLocation>
</comment>
<dbReference type="PROSITE" id="PS50082">
    <property type="entry name" value="WD_REPEATS_2"/>
    <property type="match status" value="7"/>
</dbReference>
<dbReference type="SUPFAM" id="SSF50978">
    <property type="entry name" value="WD40 repeat-like"/>
    <property type="match status" value="1"/>
</dbReference>
<organism evidence="7 8">
    <name type="scientific">Viridothelium virens</name>
    <name type="common">Speckled blister lichen</name>
    <name type="synonym">Trypethelium virens</name>
    <dbReference type="NCBI Taxonomy" id="1048519"/>
    <lineage>
        <taxon>Eukaryota</taxon>
        <taxon>Fungi</taxon>
        <taxon>Dikarya</taxon>
        <taxon>Ascomycota</taxon>
        <taxon>Pezizomycotina</taxon>
        <taxon>Dothideomycetes</taxon>
        <taxon>Dothideomycetes incertae sedis</taxon>
        <taxon>Trypetheliales</taxon>
        <taxon>Trypetheliaceae</taxon>
        <taxon>Viridothelium</taxon>
    </lineage>
</organism>
<dbReference type="PANTHER" id="PTHR19848:SF0">
    <property type="entry name" value="NOTCHLESS PROTEIN HOMOLOG 1"/>
    <property type="match status" value="1"/>
</dbReference>
<evidence type="ECO:0000256" key="5">
    <source>
        <dbReference type="PROSITE-ProRule" id="PRU00221"/>
    </source>
</evidence>
<feature type="repeat" description="WD" evidence="5">
    <location>
        <begin position="483"/>
        <end position="516"/>
    </location>
</feature>
<dbReference type="GO" id="GO:0000027">
    <property type="term" value="P:ribosomal large subunit assembly"/>
    <property type="evidence" value="ECO:0007669"/>
    <property type="project" value="TreeGrafter"/>
</dbReference>
<keyword evidence="3" id="KW-0677">Repeat</keyword>
<dbReference type="InterPro" id="IPR001680">
    <property type="entry name" value="WD40_rpt"/>
</dbReference>
<evidence type="ECO:0000313" key="7">
    <source>
        <dbReference type="EMBL" id="KAF2237696.1"/>
    </source>
</evidence>
<dbReference type="Pfam" id="PF00400">
    <property type="entry name" value="WD40"/>
    <property type="match status" value="7"/>
</dbReference>
<dbReference type="AlphaFoldDB" id="A0A6A6HHW6"/>
<protein>
    <submittedName>
        <fullName evidence="7">WD repeat-containing protein</fullName>
    </submittedName>
</protein>
<dbReference type="CDD" id="cd00200">
    <property type="entry name" value="WD40"/>
    <property type="match status" value="1"/>
</dbReference>
<feature type="region of interest" description="Disordered" evidence="6">
    <location>
        <begin position="1"/>
        <end position="35"/>
    </location>
</feature>
<dbReference type="SMART" id="SM00320">
    <property type="entry name" value="WD40"/>
    <property type="match status" value="8"/>
</dbReference>
<evidence type="ECO:0000256" key="6">
    <source>
        <dbReference type="SAM" id="MobiDB-lite"/>
    </source>
</evidence>
<feature type="repeat" description="WD" evidence="5">
    <location>
        <begin position="441"/>
        <end position="482"/>
    </location>
</feature>
<evidence type="ECO:0000256" key="4">
    <source>
        <dbReference type="ARBA" id="ARBA00023242"/>
    </source>
</evidence>
<sequence length="516" mass="56832">MATVLPPPSKRQRLAAESRAREEEEERNHIPDSVGPVRLRFHDHASGEATGPPVYIELKDATLQNLETLSDSIDGREFALKRIPYKLFYQPLLTENEQDGLYQSMLHSDRQSLASSTETEITIKRAPQAIFRVKAVTRCSSSISGHGSTILCMQFSPESSSRLLTGSGDATARIWDCDTGTPVTTLKGHTDWIFTVSWSPDNSMIATGSKDKTVRLWDPQGKPFGGPLTGHTKAVRNLSWEPYHAQQPGRPRLASCSQDGTVRIWDARGCRIDMVLSGHSASVTCVKWGGLGQIYTASQDKTIKVWDAAKGTLINTLQSHAHWVNHLALSTDFALRNAFRDPKFGGPKYESDRRIAAKRNFEDAARIGKKLVERLASASDDCTMYLWEPLTTTQPLGRMIGHQKVVNHVTFSPDGLYIASAGFDNHVKLWSATDGRFVRTLRGHVGAVYQCCFSADSRLLVSSSKDTTVKVWGVESGKLAEDLPGHQGEVFALDWSADGGRVASGGADKTVKLWSH</sequence>
<dbReference type="GO" id="GO:0005730">
    <property type="term" value="C:nucleolus"/>
    <property type="evidence" value="ECO:0007669"/>
    <property type="project" value="UniProtKB-SubCell"/>
</dbReference>
<dbReference type="InterPro" id="IPR036322">
    <property type="entry name" value="WD40_repeat_dom_sf"/>
</dbReference>
<name>A0A6A6HHW6_VIRVR</name>
<gene>
    <name evidence="7" type="ORF">EV356DRAFT_441539</name>
</gene>
<dbReference type="PANTHER" id="PTHR19848">
    <property type="entry name" value="WD40 REPEAT PROTEIN"/>
    <property type="match status" value="1"/>
</dbReference>
<dbReference type="OrthoDB" id="10267436at2759"/>